<keyword evidence="4" id="KW-0862">Zinc</keyword>
<keyword evidence="2" id="KW-0479">Metal-binding</keyword>
<keyword evidence="3 6" id="KW-0863">Zinc-finger</keyword>
<dbReference type="InterPro" id="IPR019787">
    <property type="entry name" value="Znf_PHD-finger"/>
</dbReference>
<protein>
    <submittedName>
        <fullName evidence="9">Increased DNA methylation 1-like</fullName>
    </submittedName>
</protein>
<evidence type="ECO:0000256" key="5">
    <source>
        <dbReference type="ARBA" id="ARBA00023242"/>
    </source>
</evidence>
<dbReference type="EMBL" id="CM017873">
    <property type="protein sequence ID" value="KAG1331057.1"/>
    <property type="molecule type" value="Genomic_DNA"/>
</dbReference>
<sequence>MAPPPMENSTLNGSFLVLNLGNNTVGLGNSSAFPMASNAFNQNTVERTPNLNAISKMDTLSNSTEEASSASESQKGKRASREMEDPDWVPEKKARKSSGSASRTARPKQGTSVSKNTSEIPPVRDNSMFGSKSGPPPPYLVNLLQFFGWRVIFRPAFGDYLYISPNGIAYYSLPKAFETFLHGTSKYKEKAWSASRFRDSRGLDGTFVGGLSAGNVGLQSGAAAAGNFIAGLPASIVPLQSGVAYEGSSKKGKSIRTKNSAIRENTERGMTSTVGPQIGATADDNSIAGLPASNIPLQSGVAAEGSGKNGEIIKTNNSTIRGKAEPETTIEKPPQLKQNSVYKISKDSSNMPGMVVPEGANQVVSSSMVDEKTKSHVEDRCLDNESKQIASSCSLTIQNDRPCINGTCQDGELVEVRKSMQISGRHVPVGSEVDNAETNGNCSYLSTCRVSGNAVNAVRGKEEQKFTTSQAKIVLDNMPKVCMINQSSNNEVRKSKCSSMGVTRNTQSSKTSVENDNQVVGVRRSKRVNRKNVPVDTEVHAELMVENNLASSKSVVNTAARKNKGKSLVSESVIDEKMFFSMTGTSSGSEAQKLDCSNAVLSCQTDVSDMHQSGDVLGVRRSVRINGKHVRVDDELDVEMEVDDTLLDLSKFAANAVLMDEEELITKFSELNEEGRSPESDNMQLKQTNSKKSDSQKFRTHKQVESHDSRKSDKAKNPGSEKSSVSQKEIEVAKRKSAGGGNLNTKQKKKRNHGCSLIVRRNEKDDHHEEIMPRTKLTILSWLIDFGILTENEKVVYISKNSMDNILNGLVTRGGIWCDSCKEVEPLSKFKAHAGSDLYLPWDNIFLMSGKTLTQCLLESWEKEKKRNKVGFQTVGTDGPDPSDDTCGVCADGGHLICCDNCPSTFHQDCVMLKTLPEGTWYCPYCRCAFCMVSEHGSKRVPDTSALLVCKQCRRKYHQQCAWGNDINEMDSVPISFCGKKCKKLATQLSDMLGVLNSMEGGFSWTLLKCLDDNEEVIAHERLPFIVECNVKLSMALSVLNECFVPLVDQRTDSMGQIWRKCLLLVLDRSTKGKECAIAFSRQLKMYMLSSLCIKKLIIPAIPDLLEMWMKSFSFKPLEPSFKDEIRNLSMVVFARTNLLEKSICNVRAVDPEDMQTGNSINHGKNTKESDELPSTFGEHGKTGGSVTGDQDWWSYEYNTEGPKDDIPDPWRINDDFSEIRHSKVPNGSVFNSLSPYDTSMTNLETLSQSLTTAPLSFPPVNMVLDHNPFGTGIISTPDGQLNSLLQSVNEARDAQYDAVTCTLSFENLIRMRS</sequence>
<feature type="region of interest" description="Disordered" evidence="7">
    <location>
        <begin position="1155"/>
        <end position="1188"/>
    </location>
</feature>
<dbReference type="Pfam" id="PF00628">
    <property type="entry name" value="PHD"/>
    <property type="match status" value="1"/>
</dbReference>
<proteinExistence type="predicted"/>
<dbReference type="InterPro" id="IPR011011">
    <property type="entry name" value="Znf_FYVE_PHD"/>
</dbReference>
<dbReference type="SUPFAM" id="SSF57903">
    <property type="entry name" value="FYVE/PHD zinc finger"/>
    <property type="match status" value="1"/>
</dbReference>
<feature type="compositionally biased region" description="Polar residues" evidence="7">
    <location>
        <begin position="109"/>
        <end position="119"/>
    </location>
</feature>
<evidence type="ECO:0000256" key="2">
    <source>
        <dbReference type="ARBA" id="ARBA00022723"/>
    </source>
</evidence>
<dbReference type="PANTHER" id="PTHR46309:SF1">
    <property type="entry name" value="PHD FINGER PROTEIN 12"/>
    <property type="match status" value="1"/>
</dbReference>
<dbReference type="InterPro" id="IPR056511">
    <property type="entry name" value="IDM1_C"/>
</dbReference>
<dbReference type="GO" id="GO:0003714">
    <property type="term" value="F:transcription corepressor activity"/>
    <property type="evidence" value="ECO:0007669"/>
    <property type="project" value="InterPro"/>
</dbReference>
<feature type="region of interest" description="Disordered" evidence="7">
    <location>
        <begin position="301"/>
        <end position="329"/>
    </location>
</feature>
<gene>
    <name evidence="9" type="ORF">COCNU_02G010250</name>
</gene>
<evidence type="ECO:0000256" key="6">
    <source>
        <dbReference type="PROSITE-ProRule" id="PRU00146"/>
    </source>
</evidence>
<keyword evidence="5" id="KW-0539">Nucleus</keyword>
<feature type="region of interest" description="Disordered" evidence="7">
    <location>
        <begin position="670"/>
        <end position="755"/>
    </location>
</feature>
<reference evidence="9" key="2">
    <citation type="submission" date="2019-07" db="EMBL/GenBank/DDBJ databases">
        <authorList>
            <person name="Yang Y."/>
            <person name="Bocs S."/>
            <person name="Baudouin L."/>
        </authorList>
    </citation>
    <scope>NUCLEOTIDE SEQUENCE</scope>
    <source>
        <tissue evidence="9">Spear leaf of Hainan Tall coconut</tissue>
    </source>
</reference>
<dbReference type="Pfam" id="PF23209">
    <property type="entry name" value="IDM1_C"/>
    <property type="match status" value="1"/>
</dbReference>
<evidence type="ECO:0000256" key="4">
    <source>
        <dbReference type="ARBA" id="ARBA00022833"/>
    </source>
</evidence>
<comment type="caution">
    <text evidence="9">The sequence shown here is derived from an EMBL/GenBank/DDBJ whole genome shotgun (WGS) entry which is preliminary data.</text>
</comment>
<feature type="compositionally biased region" description="Low complexity" evidence="7">
    <location>
        <begin position="61"/>
        <end position="73"/>
    </location>
</feature>
<dbReference type="CDD" id="cd15532">
    <property type="entry name" value="PHD2_CHD_II"/>
    <property type="match status" value="1"/>
</dbReference>
<feature type="compositionally biased region" description="Polar residues" evidence="7">
    <location>
        <begin position="680"/>
        <end position="690"/>
    </location>
</feature>
<dbReference type="InterPro" id="IPR032308">
    <property type="entry name" value="TDBD"/>
</dbReference>
<evidence type="ECO:0000256" key="3">
    <source>
        <dbReference type="ARBA" id="ARBA00022771"/>
    </source>
</evidence>
<dbReference type="Proteomes" id="UP000797356">
    <property type="component" value="Chromosome 2"/>
</dbReference>
<dbReference type="Gene3D" id="3.30.40.10">
    <property type="entry name" value="Zinc/RING finger domain, C3HC4 (zinc finger)"/>
    <property type="match status" value="1"/>
</dbReference>
<dbReference type="SMART" id="SM00249">
    <property type="entry name" value="PHD"/>
    <property type="match status" value="2"/>
</dbReference>
<evidence type="ECO:0000256" key="7">
    <source>
        <dbReference type="SAM" id="MobiDB-lite"/>
    </source>
</evidence>
<dbReference type="OrthoDB" id="429143at2759"/>
<dbReference type="InterPro" id="IPR001965">
    <property type="entry name" value="Znf_PHD"/>
</dbReference>
<evidence type="ECO:0000313" key="9">
    <source>
        <dbReference type="EMBL" id="KAG1331057.1"/>
    </source>
</evidence>
<reference evidence="9" key="1">
    <citation type="journal article" date="2017" name="Gigascience">
        <title>The genome draft of coconut (Cocos nucifera).</title>
        <authorList>
            <person name="Xiao Y."/>
            <person name="Xu P."/>
            <person name="Fan H."/>
            <person name="Baudouin L."/>
            <person name="Xia W."/>
            <person name="Bocs S."/>
            <person name="Xu J."/>
            <person name="Li Q."/>
            <person name="Guo A."/>
            <person name="Zhou L."/>
            <person name="Li J."/>
            <person name="Wu Y."/>
            <person name="Ma Z."/>
            <person name="Armero A."/>
            <person name="Issali A.E."/>
            <person name="Liu N."/>
            <person name="Peng M."/>
            <person name="Yang Y."/>
        </authorList>
    </citation>
    <scope>NUCLEOTIDE SEQUENCE</scope>
    <source>
        <tissue evidence="9">Spear leaf of Hainan Tall coconut</tissue>
    </source>
</reference>
<comment type="subcellular location">
    <subcellularLocation>
        <location evidence="1">Nucleus</location>
    </subcellularLocation>
</comment>
<dbReference type="GO" id="GO:0005634">
    <property type="term" value="C:nucleus"/>
    <property type="evidence" value="ECO:0007669"/>
    <property type="project" value="UniProtKB-SubCell"/>
</dbReference>
<dbReference type="GO" id="GO:0008270">
    <property type="term" value="F:zinc ion binding"/>
    <property type="evidence" value="ECO:0007669"/>
    <property type="project" value="UniProtKB-KW"/>
</dbReference>
<name>A0A8K0MX34_COCNU</name>
<accession>A0A8K0MX34</accession>
<organism evidence="9 10">
    <name type="scientific">Cocos nucifera</name>
    <name type="common">Coconut palm</name>
    <dbReference type="NCBI Taxonomy" id="13894"/>
    <lineage>
        <taxon>Eukaryota</taxon>
        <taxon>Viridiplantae</taxon>
        <taxon>Streptophyta</taxon>
        <taxon>Embryophyta</taxon>
        <taxon>Tracheophyta</taxon>
        <taxon>Spermatophyta</taxon>
        <taxon>Magnoliopsida</taxon>
        <taxon>Liliopsida</taxon>
        <taxon>Arecaceae</taxon>
        <taxon>Arecoideae</taxon>
        <taxon>Cocoseae</taxon>
        <taxon>Attaleinae</taxon>
        <taxon>Cocos</taxon>
    </lineage>
</organism>
<evidence type="ECO:0000256" key="1">
    <source>
        <dbReference type="ARBA" id="ARBA00004123"/>
    </source>
</evidence>
<evidence type="ECO:0000313" key="10">
    <source>
        <dbReference type="Proteomes" id="UP000797356"/>
    </source>
</evidence>
<dbReference type="InterPro" id="IPR013083">
    <property type="entry name" value="Znf_RING/FYVE/PHD"/>
</dbReference>
<dbReference type="InterPro" id="IPR042163">
    <property type="entry name" value="PHF12"/>
</dbReference>
<evidence type="ECO:0000259" key="8">
    <source>
        <dbReference type="PROSITE" id="PS50016"/>
    </source>
</evidence>
<keyword evidence="10" id="KW-1185">Reference proteome</keyword>
<dbReference type="PROSITE" id="PS50016">
    <property type="entry name" value="ZF_PHD_2"/>
    <property type="match status" value="1"/>
</dbReference>
<feature type="region of interest" description="Disordered" evidence="7">
    <location>
        <begin position="59"/>
        <end position="132"/>
    </location>
</feature>
<dbReference type="PANTHER" id="PTHR46309">
    <property type="entry name" value="PHD FINGER PROTEIN 12"/>
    <property type="match status" value="1"/>
</dbReference>
<feature type="domain" description="PHD-type" evidence="8">
    <location>
        <begin position="884"/>
        <end position="929"/>
    </location>
</feature>
<dbReference type="Pfam" id="PF16135">
    <property type="entry name" value="TDBD"/>
    <property type="match status" value="1"/>
</dbReference>
<feature type="compositionally biased region" description="Basic and acidic residues" evidence="7">
    <location>
        <begin position="691"/>
        <end position="716"/>
    </location>
</feature>
<dbReference type="GO" id="GO:0006357">
    <property type="term" value="P:regulation of transcription by RNA polymerase II"/>
    <property type="evidence" value="ECO:0007669"/>
    <property type="project" value="TreeGrafter"/>
</dbReference>